<keyword evidence="7" id="KW-1005">Bacterial flagellum biogenesis</keyword>
<dbReference type="GO" id="GO:0005886">
    <property type="term" value="C:plasma membrane"/>
    <property type="evidence" value="ECO:0007669"/>
    <property type="project" value="UniProtKB-SubCell"/>
</dbReference>
<evidence type="ECO:0000256" key="4">
    <source>
        <dbReference type="ARBA" id="ARBA00022448"/>
    </source>
</evidence>
<feature type="coiled-coil region" evidence="11">
    <location>
        <begin position="65"/>
        <end position="132"/>
    </location>
</feature>
<dbReference type="EMBL" id="CP049075">
    <property type="protein sequence ID" value="QLI04655.1"/>
    <property type="molecule type" value="Genomic_DNA"/>
</dbReference>
<evidence type="ECO:0000256" key="11">
    <source>
        <dbReference type="SAM" id="Coils"/>
    </source>
</evidence>
<comment type="similarity">
    <text evidence="2">Belongs to the FliJ family.</text>
</comment>
<evidence type="ECO:0000256" key="7">
    <source>
        <dbReference type="ARBA" id="ARBA00022795"/>
    </source>
</evidence>
<evidence type="ECO:0000256" key="5">
    <source>
        <dbReference type="ARBA" id="ARBA00022475"/>
    </source>
</evidence>
<evidence type="ECO:0000256" key="3">
    <source>
        <dbReference type="ARBA" id="ARBA00020392"/>
    </source>
</evidence>
<dbReference type="GO" id="GO:0071973">
    <property type="term" value="P:bacterial-type flagellum-dependent cell motility"/>
    <property type="evidence" value="ECO:0007669"/>
    <property type="project" value="InterPro"/>
</dbReference>
<protein>
    <recommendedName>
        <fullName evidence="3">Flagellar FliJ protein</fullName>
    </recommendedName>
</protein>
<gene>
    <name evidence="12" type="ORF">CINF_0102</name>
</gene>
<dbReference type="KEGG" id="cinf:CINF_0102"/>
<evidence type="ECO:0000256" key="1">
    <source>
        <dbReference type="ARBA" id="ARBA00004413"/>
    </source>
</evidence>
<keyword evidence="13" id="KW-1185">Reference proteome</keyword>
<proteinExistence type="inferred from homology"/>
<dbReference type="AlphaFoldDB" id="A0A7H9CH31"/>
<dbReference type="Proteomes" id="UP000509414">
    <property type="component" value="Chromosome"/>
</dbReference>
<keyword evidence="4" id="KW-0813">Transport</keyword>
<evidence type="ECO:0000256" key="8">
    <source>
        <dbReference type="ARBA" id="ARBA00022927"/>
    </source>
</evidence>
<dbReference type="InterPro" id="IPR053716">
    <property type="entry name" value="Flag_assembly_chemotaxis_eff"/>
</dbReference>
<dbReference type="Pfam" id="PF02050">
    <property type="entry name" value="FliJ"/>
    <property type="match status" value="1"/>
</dbReference>
<keyword evidence="10" id="KW-1006">Bacterial flagellum protein export</keyword>
<comment type="subcellular location">
    <subcellularLocation>
        <location evidence="1">Cell membrane</location>
        <topology evidence="1">Peripheral membrane protein</topology>
        <orientation evidence="1">Cytoplasmic side</orientation>
    </subcellularLocation>
</comment>
<evidence type="ECO:0000313" key="12">
    <source>
        <dbReference type="EMBL" id="QLI04655.1"/>
    </source>
</evidence>
<evidence type="ECO:0000256" key="2">
    <source>
        <dbReference type="ARBA" id="ARBA00010004"/>
    </source>
</evidence>
<name>A0A7H9CH31_9BACT</name>
<keyword evidence="12" id="KW-0282">Flagellum</keyword>
<keyword evidence="11" id="KW-0175">Coiled coil</keyword>
<keyword evidence="12" id="KW-0969">Cilium</keyword>
<evidence type="ECO:0000256" key="10">
    <source>
        <dbReference type="ARBA" id="ARBA00023225"/>
    </source>
</evidence>
<evidence type="ECO:0000313" key="13">
    <source>
        <dbReference type="Proteomes" id="UP000509414"/>
    </source>
</evidence>
<evidence type="ECO:0000256" key="9">
    <source>
        <dbReference type="ARBA" id="ARBA00023136"/>
    </source>
</evidence>
<dbReference type="GO" id="GO:0009288">
    <property type="term" value="C:bacterial-type flagellum"/>
    <property type="evidence" value="ECO:0007669"/>
    <property type="project" value="InterPro"/>
</dbReference>
<keyword evidence="12" id="KW-0966">Cell projection</keyword>
<dbReference type="GO" id="GO:0015031">
    <property type="term" value="P:protein transport"/>
    <property type="evidence" value="ECO:0007669"/>
    <property type="project" value="UniProtKB-KW"/>
</dbReference>
<reference evidence="12 13" key="1">
    <citation type="submission" date="2020-02" db="EMBL/GenBank/DDBJ databases">
        <title>Complete genome sequence of the novel Campylobacter species Candidatus Campylobacter infans.</title>
        <authorList>
            <person name="Duim B."/>
            <person name="Zomer A."/>
            <person name="van der Graaf L."/>
            <person name="Wagenaar J."/>
        </authorList>
    </citation>
    <scope>NUCLEOTIDE SEQUENCE [LARGE SCALE GENOMIC DNA]</scope>
    <source>
        <strain evidence="12 13">19S00001</strain>
    </source>
</reference>
<keyword evidence="5" id="KW-1003">Cell membrane</keyword>
<dbReference type="RefSeq" id="WP_179975344.1">
    <property type="nucleotide sequence ID" value="NZ_CP049075.1"/>
</dbReference>
<accession>A0A7H9CH31</accession>
<dbReference type="GO" id="GO:0006935">
    <property type="term" value="P:chemotaxis"/>
    <property type="evidence" value="ECO:0007669"/>
    <property type="project" value="UniProtKB-KW"/>
</dbReference>
<sequence length="142" mass="16303">MKTKFTPVVKLRQNKLDEIELALNKARAYESTLKSQLERTRMLLASKPFPKSGDFASLQIVLSSQALLTKQIDELKQKITQIAKQILNLQNAHKTAYIELEKVKYLENSQIKEILKERAKIASKNLDEIATQRFYALNKVDA</sequence>
<organism evidence="12 13">
    <name type="scientific">Candidatus Campylobacter infans</name>
    <dbReference type="NCBI Taxonomy" id="2561898"/>
    <lineage>
        <taxon>Bacteria</taxon>
        <taxon>Pseudomonadati</taxon>
        <taxon>Campylobacterota</taxon>
        <taxon>Epsilonproteobacteria</taxon>
        <taxon>Campylobacterales</taxon>
        <taxon>Campylobacteraceae</taxon>
        <taxon>Campylobacter</taxon>
    </lineage>
</organism>
<dbReference type="Gene3D" id="1.10.287.1700">
    <property type="match status" value="1"/>
</dbReference>
<keyword evidence="9" id="KW-0472">Membrane</keyword>
<dbReference type="GO" id="GO:0044781">
    <property type="term" value="P:bacterial-type flagellum organization"/>
    <property type="evidence" value="ECO:0007669"/>
    <property type="project" value="UniProtKB-KW"/>
</dbReference>
<dbReference type="InterPro" id="IPR012823">
    <property type="entry name" value="Flagell_FliJ"/>
</dbReference>
<evidence type="ECO:0000256" key="6">
    <source>
        <dbReference type="ARBA" id="ARBA00022500"/>
    </source>
</evidence>
<keyword evidence="6" id="KW-0145">Chemotaxis</keyword>
<keyword evidence="8" id="KW-0653">Protein transport</keyword>